<evidence type="ECO:0000256" key="2">
    <source>
        <dbReference type="ARBA" id="ARBA00023027"/>
    </source>
</evidence>
<dbReference type="InterPro" id="IPR016162">
    <property type="entry name" value="Ald_DH_N"/>
</dbReference>
<keyword evidence="1" id="KW-0560">Oxidoreductase</keyword>
<dbReference type="EMBL" id="PEIB01000030">
    <property type="protein sequence ID" value="RXJ71892.1"/>
    <property type="molecule type" value="Genomic_DNA"/>
</dbReference>
<accession>A0A4Q0YM30</accession>
<protein>
    <submittedName>
        <fullName evidence="4">Delta 1-pyrroline-5-carboxylate dehydrogenase</fullName>
    </submittedName>
</protein>
<dbReference type="SUPFAM" id="SSF53720">
    <property type="entry name" value="ALDH-like"/>
    <property type="match status" value="1"/>
</dbReference>
<dbReference type="InterPro" id="IPR015590">
    <property type="entry name" value="Aldehyde_DH_dom"/>
</dbReference>
<dbReference type="InterPro" id="IPR016161">
    <property type="entry name" value="Ald_DH/histidinol_DH"/>
</dbReference>
<organism evidence="4 5">
    <name type="scientific">Veronia nyctiphanis</name>
    <dbReference type="NCBI Taxonomy" id="1278244"/>
    <lineage>
        <taxon>Bacteria</taxon>
        <taxon>Pseudomonadati</taxon>
        <taxon>Pseudomonadota</taxon>
        <taxon>Gammaproteobacteria</taxon>
        <taxon>Vibrionales</taxon>
        <taxon>Vibrionaceae</taxon>
        <taxon>Veronia</taxon>
    </lineage>
</organism>
<dbReference type="RefSeq" id="WP_129123600.1">
    <property type="nucleotide sequence ID" value="NZ_PEIB01000030.1"/>
</dbReference>
<dbReference type="InterPro" id="IPR050485">
    <property type="entry name" value="Proline_metab_enzyme"/>
</dbReference>
<sequence length="241" mass="25120">MNSQAQGVTAVAAIDQSLALWEDWNHQGVEQRIALLNAWADSVSHRGGQVFSDTAAMIRFQCQSATRYLSPVHEMPGPTGESNELYASGRGVFAVTGDSSLTVIALAGQLAATLLAGNCAVVVVPDAVAEQADALLADLVKAGCPARVASRIADTELAAITTDPRLAGVAVTAHQNVIREINQRLAGRSGLLAQLVAETDASQLMTIGSPSYILRFITERTRTINVTAVGGNATLLELGSG</sequence>
<dbReference type="Gene3D" id="3.40.605.10">
    <property type="entry name" value="Aldehyde Dehydrogenase, Chain A, domain 1"/>
    <property type="match status" value="1"/>
</dbReference>
<dbReference type="GO" id="GO:0009898">
    <property type="term" value="C:cytoplasmic side of plasma membrane"/>
    <property type="evidence" value="ECO:0007669"/>
    <property type="project" value="TreeGrafter"/>
</dbReference>
<proteinExistence type="predicted"/>
<comment type="caution">
    <text evidence="4">The sequence shown here is derived from an EMBL/GenBank/DDBJ whole genome shotgun (WGS) entry which is preliminary data.</text>
</comment>
<evidence type="ECO:0000313" key="4">
    <source>
        <dbReference type="EMBL" id="RXJ71892.1"/>
    </source>
</evidence>
<keyword evidence="2" id="KW-0520">NAD</keyword>
<dbReference type="GO" id="GO:0010133">
    <property type="term" value="P:L-proline catabolic process to L-glutamate"/>
    <property type="evidence" value="ECO:0007669"/>
    <property type="project" value="TreeGrafter"/>
</dbReference>
<dbReference type="PANTHER" id="PTHR42862:SF1">
    <property type="entry name" value="DELTA-1-PYRROLINE-5-CARBOXYLATE DEHYDROGENASE 2, ISOFORM A-RELATED"/>
    <property type="match status" value="1"/>
</dbReference>
<evidence type="ECO:0000256" key="1">
    <source>
        <dbReference type="ARBA" id="ARBA00023002"/>
    </source>
</evidence>
<reference evidence="4 5" key="1">
    <citation type="submission" date="2017-10" db="EMBL/GenBank/DDBJ databases">
        <title>Nyctiphanis sp. nov., isolated from the stomach of the euphausiid Nyctiphanes simplex (Hansen, 1911) in the Gulf of California.</title>
        <authorList>
            <person name="Gomez-Gil B."/>
            <person name="Aguilar-Mendez M."/>
            <person name="Lopez-Cortes A."/>
            <person name="Gomez-Gutierrez J."/>
            <person name="Roque A."/>
            <person name="Lang E."/>
            <person name="Gonzalez-Castillo A."/>
        </authorList>
    </citation>
    <scope>NUCLEOTIDE SEQUENCE [LARGE SCALE GENOMIC DNA]</scope>
    <source>
        <strain evidence="4 5">CAIM 600</strain>
    </source>
</reference>
<name>A0A4Q0YM30_9GAMM</name>
<feature type="domain" description="Aldehyde dehydrogenase" evidence="3">
    <location>
        <begin position="53"/>
        <end position="199"/>
    </location>
</feature>
<dbReference type="PANTHER" id="PTHR42862">
    <property type="entry name" value="DELTA-1-PYRROLINE-5-CARBOXYLATE DEHYDROGENASE 1, ISOFORM A-RELATED"/>
    <property type="match status" value="1"/>
</dbReference>
<dbReference type="AlphaFoldDB" id="A0A4Q0YM30"/>
<dbReference type="Pfam" id="PF00171">
    <property type="entry name" value="Aldedh"/>
    <property type="match status" value="1"/>
</dbReference>
<dbReference type="OrthoDB" id="6659650at2"/>
<keyword evidence="5" id="KW-1185">Reference proteome</keyword>
<evidence type="ECO:0000259" key="3">
    <source>
        <dbReference type="Pfam" id="PF00171"/>
    </source>
</evidence>
<gene>
    <name evidence="4" type="ORF">CS022_19240</name>
</gene>
<evidence type="ECO:0000313" key="5">
    <source>
        <dbReference type="Proteomes" id="UP000290287"/>
    </source>
</evidence>
<dbReference type="Proteomes" id="UP000290287">
    <property type="component" value="Unassembled WGS sequence"/>
</dbReference>
<dbReference type="GO" id="GO:0003842">
    <property type="term" value="F:L-glutamate gamma-semialdehyde dehydrogenase activity"/>
    <property type="evidence" value="ECO:0007669"/>
    <property type="project" value="TreeGrafter"/>
</dbReference>